<keyword evidence="2" id="KW-1185">Reference proteome</keyword>
<accession>A0AAD7C691</accession>
<proteinExistence type="predicted"/>
<protein>
    <submittedName>
        <fullName evidence="1">Uncharacterized protein</fullName>
    </submittedName>
</protein>
<dbReference type="Proteomes" id="UP001221757">
    <property type="component" value="Unassembled WGS sequence"/>
</dbReference>
<evidence type="ECO:0000313" key="2">
    <source>
        <dbReference type="Proteomes" id="UP001221757"/>
    </source>
</evidence>
<organism evidence="1 2">
    <name type="scientific">Mycena rosella</name>
    <name type="common">Pink bonnet</name>
    <name type="synonym">Agaricus rosellus</name>
    <dbReference type="NCBI Taxonomy" id="1033263"/>
    <lineage>
        <taxon>Eukaryota</taxon>
        <taxon>Fungi</taxon>
        <taxon>Dikarya</taxon>
        <taxon>Basidiomycota</taxon>
        <taxon>Agaricomycotina</taxon>
        <taxon>Agaricomycetes</taxon>
        <taxon>Agaricomycetidae</taxon>
        <taxon>Agaricales</taxon>
        <taxon>Marasmiineae</taxon>
        <taxon>Mycenaceae</taxon>
        <taxon>Mycena</taxon>
    </lineage>
</organism>
<sequence>MPMSSFPHFLRDFAVCAALSFLIILGAIHALQHLLHIYCVSSLALHRHMPLVTILTEPAVQLALLAEANTYFFVVFKVTVACTVLWAKSREQDAEAGDVDADRKAPVPQELGWRRVEEKHVVLRDFGYLAPIPEVDETAELTPSLIFFPNRYLSLSLPYPPLWSILCAPFHLNAVALEASIISTSSLGLPHCFHPKSANGSGIETSS</sequence>
<evidence type="ECO:0000313" key="1">
    <source>
        <dbReference type="EMBL" id="KAJ7640228.1"/>
    </source>
</evidence>
<comment type="caution">
    <text evidence="1">The sequence shown here is derived from an EMBL/GenBank/DDBJ whole genome shotgun (WGS) entry which is preliminary data.</text>
</comment>
<gene>
    <name evidence="1" type="ORF">B0H17DRAFT_1216646</name>
</gene>
<reference evidence="1" key="1">
    <citation type="submission" date="2023-03" db="EMBL/GenBank/DDBJ databases">
        <title>Massive genome expansion in bonnet fungi (Mycena s.s.) driven by repeated elements and novel gene families across ecological guilds.</title>
        <authorList>
            <consortium name="Lawrence Berkeley National Laboratory"/>
            <person name="Harder C.B."/>
            <person name="Miyauchi S."/>
            <person name="Viragh M."/>
            <person name="Kuo A."/>
            <person name="Thoen E."/>
            <person name="Andreopoulos B."/>
            <person name="Lu D."/>
            <person name="Skrede I."/>
            <person name="Drula E."/>
            <person name="Henrissat B."/>
            <person name="Morin E."/>
            <person name="Kohler A."/>
            <person name="Barry K."/>
            <person name="LaButti K."/>
            <person name="Morin E."/>
            <person name="Salamov A."/>
            <person name="Lipzen A."/>
            <person name="Mereny Z."/>
            <person name="Hegedus B."/>
            <person name="Baldrian P."/>
            <person name="Stursova M."/>
            <person name="Weitz H."/>
            <person name="Taylor A."/>
            <person name="Grigoriev I.V."/>
            <person name="Nagy L.G."/>
            <person name="Martin F."/>
            <person name="Kauserud H."/>
        </authorList>
    </citation>
    <scope>NUCLEOTIDE SEQUENCE</scope>
    <source>
        <strain evidence="1">CBHHK067</strain>
    </source>
</reference>
<dbReference type="EMBL" id="JARKIE010000431">
    <property type="protein sequence ID" value="KAJ7640228.1"/>
    <property type="molecule type" value="Genomic_DNA"/>
</dbReference>
<name>A0AAD7C691_MYCRO</name>
<dbReference type="AlphaFoldDB" id="A0AAD7C691"/>